<evidence type="ECO:0000313" key="3">
    <source>
        <dbReference type="Proteomes" id="UP000824120"/>
    </source>
</evidence>
<gene>
    <name evidence="2" type="ORF">H5410_020221</name>
</gene>
<name>A0A9J5ZBU5_SOLCO</name>
<dbReference type="AlphaFoldDB" id="A0A9J5ZBU5"/>
<protein>
    <submittedName>
        <fullName evidence="2">Uncharacterized protein</fullName>
    </submittedName>
</protein>
<sequence>MWTMLLECDLSRNLVDRNKVWKIWLSLNSLVRKNIIFALVGWVTFVSFKLMNVHVHINSFTSILR</sequence>
<keyword evidence="1" id="KW-0812">Transmembrane</keyword>
<evidence type="ECO:0000256" key="1">
    <source>
        <dbReference type="SAM" id="Phobius"/>
    </source>
</evidence>
<feature type="transmembrane region" description="Helical" evidence="1">
    <location>
        <begin position="35"/>
        <end position="55"/>
    </location>
</feature>
<keyword evidence="1" id="KW-1133">Transmembrane helix</keyword>
<evidence type="ECO:0000313" key="2">
    <source>
        <dbReference type="EMBL" id="KAG5608940.1"/>
    </source>
</evidence>
<dbReference type="EMBL" id="JACXVP010000004">
    <property type="protein sequence ID" value="KAG5608940.1"/>
    <property type="molecule type" value="Genomic_DNA"/>
</dbReference>
<dbReference type="Proteomes" id="UP000824120">
    <property type="component" value="Chromosome 4"/>
</dbReference>
<accession>A0A9J5ZBU5</accession>
<comment type="caution">
    <text evidence="2">The sequence shown here is derived from an EMBL/GenBank/DDBJ whole genome shotgun (WGS) entry which is preliminary data.</text>
</comment>
<reference evidence="2 3" key="1">
    <citation type="submission" date="2020-09" db="EMBL/GenBank/DDBJ databases">
        <title>De no assembly of potato wild relative species, Solanum commersonii.</title>
        <authorList>
            <person name="Cho K."/>
        </authorList>
    </citation>
    <scope>NUCLEOTIDE SEQUENCE [LARGE SCALE GENOMIC DNA]</scope>
    <source>
        <strain evidence="2">LZ3.2</strain>
        <tissue evidence="2">Leaf</tissue>
    </source>
</reference>
<proteinExistence type="predicted"/>
<keyword evidence="1" id="KW-0472">Membrane</keyword>
<keyword evidence="3" id="KW-1185">Reference proteome</keyword>
<organism evidence="2 3">
    <name type="scientific">Solanum commersonii</name>
    <name type="common">Commerson's wild potato</name>
    <name type="synonym">Commerson's nightshade</name>
    <dbReference type="NCBI Taxonomy" id="4109"/>
    <lineage>
        <taxon>Eukaryota</taxon>
        <taxon>Viridiplantae</taxon>
        <taxon>Streptophyta</taxon>
        <taxon>Embryophyta</taxon>
        <taxon>Tracheophyta</taxon>
        <taxon>Spermatophyta</taxon>
        <taxon>Magnoliopsida</taxon>
        <taxon>eudicotyledons</taxon>
        <taxon>Gunneridae</taxon>
        <taxon>Pentapetalae</taxon>
        <taxon>asterids</taxon>
        <taxon>lamiids</taxon>
        <taxon>Solanales</taxon>
        <taxon>Solanaceae</taxon>
        <taxon>Solanoideae</taxon>
        <taxon>Solaneae</taxon>
        <taxon>Solanum</taxon>
    </lineage>
</organism>
<feature type="non-terminal residue" evidence="2">
    <location>
        <position position="65"/>
    </location>
</feature>